<feature type="compositionally biased region" description="Polar residues" evidence="1">
    <location>
        <begin position="1"/>
        <end position="12"/>
    </location>
</feature>
<sequence length="201" mass="22523">MAGANMPTNRPNASRIDQADADSTPQAPKPSTNPKRNIRNLPTELRTMIYERLDAFQLLCLSHAHPVFYHDINSPHSHKLLRAAFGYRATQHQGSPSNSPAAASTSPIRTLTVNNIDRVSTALDAKRLNLRFVPRDFYRLFLGKLAACTGCMFVSPRVRIAVRSEFWCVSGCVLDSVYLFGRDGDADFESWEGGKLWRWGK</sequence>
<name>A0A3N4HWV1_ASCIM</name>
<accession>A0A3N4HWV1</accession>
<dbReference type="AlphaFoldDB" id="A0A3N4HWV1"/>
<gene>
    <name evidence="2" type="ORF">BJ508DRAFT_156295</name>
</gene>
<evidence type="ECO:0000256" key="1">
    <source>
        <dbReference type="SAM" id="MobiDB-lite"/>
    </source>
</evidence>
<evidence type="ECO:0000313" key="3">
    <source>
        <dbReference type="Proteomes" id="UP000275078"/>
    </source>
</evidence>
<protein>
    <recommendedName>
        <fullName evidence="4">F-box domain-containing protein</fullName>
    </recommendedName>
</protein>
<proteinExistence type="predicted"/>
<keyword evidence="3" id="KW-1185">Reference proteome</keyword>
<organism evidence="2 3">
    <name type="scientific">Ascobolus immersus RN42</name>
    <dbReference type="NCBI Taxonomy" id="1160509"/>
    <lineage>
        <taxon>Eukaryota</taxon>
        <taxon>Fungi</taxon>
        <taxon>Dikarya</taxon>
        <taxon>Ascomycota</taxon>
        <taxon>Pezizomycotina</taxon>
        <taxon>Pezizomycetes</taxon>
        <taxon>Pezizales</taxon>
        <taxon>Ascobolaceae</taxon>
        <taxon>Ascobolus</taxon>
    </lineage>
</organism>
<dbReference type="Proteomes" id="UP000275078">
    <property type="component" value="Unassembled WGS sequence"/>
</dbReference>
<feature type="region of interest" description="Disordered" evidence="1">
    <location>
        <begin position="1"/>
        <end position="40"/>
    </location>
</feature>
<reference evidence="2 3" key="1">
    <citation type="journal article" date="2018" name="Nat. Ecol. Evol.">
        <title>Pezizomycetes genomes reveal the molecular basis of ectomycorrhizal truffle lifestyle.</title>
        <authorList>
            <person name="Murat C."/>
            <person name="Payen T."/>
            <person name="Noel B."/>
            <person name="Kuo A."/>
            <person name="Morin E."/>
            <person name="Chen J."/>
            <person name="Kohler A."/>
            <person name="Krizsan K."/>
            <person name="Balestrini R."/>
            <person name="Da Silva C."/>
            <person name="Montanini B."/>
            <person name="Hainaut M."/>
            <person name="Levati E."/>
            <person name="Barry K.W."/>
            <person name="Belfiori B."/>
            <person name="Cichocki N."/>
            <person name="Clum A."/>
            <person name="Dockter R.B."/>
            <person name="Fauchery L."/>
            <person name="Guy J."/>
            <person name="Iotti M."/>
            <person name="Le Tacon F."/>
            <person name="Lindquist E.A."/>
            <person name="Lipzen A."/>
            <person name="Malagnac F."/>
            <person name="Mello A."/>
            <person name="Molinier V."/>
            <person name="Miyauchi S."/>
            <person name="Poulain J."/>
            <person name="Riccioni C."/>
            <person name="Rubini A."/>
            <person name="Sitrit Y."/>
            <person name="Splivallo R."/>
            <person name="Traeger S."/>
            <person name="Wang M."/>
            <person name="Zifcakova L."/>
            <person name="Wipf D."/>
            <person name="Zambonelli A."/>
            <person name="Paolocci F."/>
            <person name="Nowrousian M."/>
            <person name="Ottonello S."/>
            <person name="Baldrian P."/>
            <person name="Spatafora J.W."/>
            <person name="Henrissat B."/>
            <person name="Nagy L.G."/>
            <person name="Aury J.M."/>
            <person name="Wincker P."/>
            <person name="Grigoriev I.V."/>
            <person name="Bonfante P."/>
            <person name="Martin F.M."/>
        </authorList>
    </citation>
    <scope>NUCLEOTIDE SEQUENCE [LARGE SCALE GENOMIC DNA]</scope>
    <source>
        <strain evidence="2 3">RN42</strain>
    </source>
</reference>
<feature type="compositionally biased region" description="Polar residues" evidence="1">
    <location>
        <begin position="21"/>
        <end position="35"/>
    </location>
</feature>
<dbReference type="EMBL" id="ML119712">
    <property type="protein sequence ID" value="RPA78343.1"/>
    <property type="molecule type" value="Genomic_DNA"/>
</dbReference>
<evidence type="ECO:0000313" key="2">
    <source>
        <dbReference type="EMBL" id="RPA78343.1"/>
    </source>
</evidence>
<evidence type="ECO:0008006" key="4">
    <source>
        <dbReference type="Google" id="ProtNLM"/>
    </source>
</evidence>